<sequence>MDFSFFCHVHFLFLSKKPRKEASDCFSFFLSGRHAGHACAVAQQAVRAVASFFAFFVEASVFRQESACADGSIACALGGARDGAFSSLRACDRQKKRPSLPAAKVGPRLCGQTRTATQKKKEKHEKQIRKKS</sequence>
<proteinExistence type="predicted"/>
<name>A0A0B5JDI8_9VIRU</name>
<feature type="compositionally biased region" description="Basic residues" evidence="1">
    <location>
        <begin position="117"/>
        <end position="132"/>
    </location>
</feature>
<organism evidence="2 3">
    <name type="scientific">Pandoravirus inopinatum</name>
    <dbReference type="NCBI Taxonomy" id="1605721"/>
    <lineage>
        <taxon>Viruses</taxon>
        <taxon>Pandoravirus</taxon>
    </lineage>
</organism>
<dbReference type="GeneID" id="23462699"/>
<evidence type="ECO:0000313" key="3">
    <source>
        <dbReference type="Proteomes" id="UP000202511"/>
    </source>
</evidence>
<evidence type="ECO:0000313" key="2">
    <source>
        <dbReference type="EMBL" id="AJF97782.1"/>
    </source>
</evidence>
<accession>A0A0B5JDI8</accession>
<feature type="region of interest" description="Disordered" evidence="1">
    <location>
        <begin position="98"/>
        <end position="132"/>
    </location>
</feature>
<dbReference type="RefSeq" id="YP_009120017.1">
    <property type="nucleotide sequence ID" value="NC_026440.1"/>
</dbReference>
<protein>
    <submittedName>
        <fullName evidence="2">Uncharacterized protein</fullName>
    </submittedName>
</protein>
<dbReference type="KEGG" id="vg:23462699"/>
<dbReference type="EMBL" id="KP136319">
    <property type="protein sequence ID" value="AJF97782.1"/>
    <property type="molecule type" value="Genomic_DNA"/>
</dbReference>
<dbReference type="Proteomes" id="UP000202511">
    <property type="component" value="Segment"/>
</dbReference>
<reference evidence="2 3" key="1">
    <citation type="journal article" date="2015" name="Parasitol. Res.">
        <title>Viruses in close associations with free-living amoebae.</title>
        <authorList>
            <person name="Scheid P."/>
        </authorList>
    </citation>
    <scope>NUCLEOTIDE SEQUENCE [LARGE SCALE GENOMIC DNA]</scope>
    <source>
        <strain evidence="2">KlaHel</strain>
    </source>
</reference>
<evidence type="ECO:0000256" key="1">
    <source>
        <dbReference type="SAM" id="MobiDB-lite"/>
    </source>
</evidence>